<dbReference type="Pfam" id="PF00657">
    <property type="entry name" value="Lipase_GDSL"/>
    <property type="match status" value="1"/>
</dbReference>
<dbReference type="PANTHER" id="PTHR45650:SF9">
    <property type="entry name" value="SGNH HYDROLASE-TYPE ESTERASE DOMAIN-CONTAINING PROTEIN"/>
    <property type="match status" value="1"/>
</dbReference>
<evidence type="ECO:0000313" key="10">
    <source>
        <dbReference type="Proteomes" id="UP001634393"/>
    </source>
</evidence>
<dbReference type="GO" id="GO:0016042">
    <property type="term" value="P:lipid catabolic process"/>
    <property type="evidence" value="ECO:0007669"/>
    <property type="project" value="UniProtKB-KW"/>
</dbReference>
<sequence length="360" mass="39541">MASTITKWIFITILYFIVKPKILIQGQKQIPCSFFFGDSLFDIGNNNLLVTQAKANYPPYGIDYPDGPTGRFTNGRNIADFLAQLLGFDKPIQPFATASGSDILNGVNYASGASGIRDESGSHLGDRISLSGQLINHATTISRLGQLISPPNTVNNYLNKCLYTINIGSNDYINNYLLPRFYRTSVLFTPDQYAEALIQKYTLQLRTLYNNGARKIVIIGLGFIGCIPQELANFPTNGSSCVDSINNNVQLFNNRLKPLIDNLNTNLPGAQFIYINTTSISSGDPSAIGIKTVNAPCCVVSSSNGQCGPNQVPCSDRQQFVFWDNFHPTELLNQVTATRAYKATLPSDAYPTDILHLVQQ</sequence>
<keyword evidence="3" id="KW-0964">Secreted</keyword>
<comment type="similarity">
    <text evidence="2">Belongs to the 'GDSL' lipolytic enzyme family.</text>
</comment>
<keyword evidence="5" id="KW-0378">Hydrolase</keyword>
<feature type="signal peptide" evidence="8">
    <location>
        <begin position="1"/>
        <end position="20"/>
    </location>
</feature>
<gene>
    <name evidence="9" type="ORF">ACJIZ3_013309</name>
</gene>
<keyword evidence="4 8" id="KW-0732">Signal</keyword>
<evidence type="ECO:0000256" key="5">
    <source>
        <dbReference type="ARBA" id="ARBA00022801"/>
    </source>
</evidence>
<evidence type="ECO:0000256" key="2">
    <source>
        <dbReference type="ARBA" id="ARBA00008668"/>
    </source>
</evidence>
<evidence type="ECO:0000256" key="4">
    <source>
        <dbReference type="ARBA" id="ARBA00022729"/>
    </source>
</evidence>
<dbReference type="AlphaFoldDB" id="A0ABD3UQJ9"/>
<dbReference type="CDD" id="cd01837">
    <property type="entry name" value="SGNH_plant_lipase_like"/>
    <property type="match status" value="1"/>
</dbReference>
<reference evidence="9 10" key="1">
    <citation type="submission" date="2024-12" db="EMBL/GenBank/DDBJ databases">
        <title>The unique morphological basis and parallel evolutionary history of personate flowers in Penstemon.</title>
        <authorList>
            <person name="Depatie T.H."/>
            <person name="Wessinger C.A."/>
        </authorList>
    </citation>
    <scope>NUCLEOTIDE SEQUENCE [LARGE SCALE GENOMIC DNA]</scope>
    <source>
        <strain evidence="9">WTNN_2</strain>
        <tissue evidence="9">Leaf</tissue>
    </source>
</reference>
<evidence type="ECO:0000313" key="9">
    <source>
        <dbReference type="EMBL" id="KAL3851427.1"/>
    </source>
</evidence>
<dbReference type="SUPFAM" id="SSF52266">
    <property type="entry name" value="SGNH hydrolase"/>
    <property type="match status" value="1"/>
</dbReference>
<dbReference type="PANTHER" id="PTHR45650">
    <property type="entry name" value="GDSL-LIKE LIPASE/ACYLHYDROLASE-RELATED"/>
    <property type="match status" value="1"/>
</dbReference>
<feature type="chain" id="PRO_5044858030" evidence="8">
    <location>
        <begin position="21"/>
        <end position="360"/>
    </location>
</feature>
<evidence type="ECO:0000256" key="7">
    <source>
        <dbReference type="ARBA" id="ARBA00023098"/>
    </source>
</evidence>
<name>A0ABD3UQJ9_9LAMI</name>
<dbReference type="EMBL" id="JBJXBP010000001">
    <property type="protein sequence ID" value="KAL3851427.1"/>
    <property type="molecule type" value="Genomic_DNA"/>
</dbReference>
<organism evidence="9 10">
    <name type="scientific">Penstemon smallii</name>
    <dbReference type="NCBI Taxonomy" id="265156"/>
    <lineage>
        <taxon>Eukaryota</taxon>
        <taxon>Viridiplantae</taxon>
        <taxon>Streptophyta</taxon>
        <taxon>Embryophyta</taxon>
        <taxon>Tracheophyta</taxon>
        <taxon>Spermatophyta</taxon>
        <taxon>Magnoliopsida</taxon>
        <taxon>eudicotyledons</taxon>
        <taxon>Gunneridae</taxon>
        <taxon>Pentapetalae</taxon>
        <taxon>asterids</taxon>
        <taxon>lamiids</taxon>
        <taxon>Lamiales</taxon>
        <taxon>Plantaginaceae</taxon>
        <taxon>Cheloneae</taxon>
        <taxon>Penstemon</taxon>
    </lineage>
</organism>
<comment type="caution">
    <text evidence="9">The sequence shown here is derived from an EMBL/GenBank/DDBJ whole genome shotgun (WGS) entry which is preliminary data.</text>
</comment>
<dbReference type="Gene3D" id="3.40.50.1110">
    <property type="entry name" value="SGNH hydrolase"/>
    <property type="match status" value="1"/>
</dbReference>
<dbReference type="Proteomes" id="UP001634393">
    <property type="component" value="Unassembled WGS sequence"/>
</dbReference>
<dbReference type="GO" id="GO:0005576">
    <property type="term" value="C:extracellular region"/>
    <property type="evidence" value="ECO:0007669"/>
    <property type="project" value="UniProtKB-SubCell"/>
</dbReference>
<evidence type="ECO:0000256" key="6">
    <source>
        <dbReference type="ARBA" id="ARBA00022963"/>
    </source>
</evidence>
<keyword evidence="6" id="KW-0442">Lipid degradation</keyword>
<dbReference type="InterPro" id="IPR035669">
    <property type="entry name" value="SGNH_plant_lipase-like"/>
</dbReference>
<dbReference type="InterPro" id="IPR051238">
    <property type="entry name" value="GDSL_esterase/lipase"/>
</dbReference>
<dbReference type="GO" id="GO:0016787">
    <property type="term" value="F:hydrolase activity"/>
    <property type="evidence" value="ECO:0007669"/>
    <property type="project" value="UniProtKB-KW"/>
</dbReference>
<dbReference type="InterPro" id="IPR036514">
    <property type="entry name" value="SGNH_hydro_sf"/>
</dbReference>
<evidence type="ECO:0000256" key="1">
    <source>
        <dbReference type="ARBA" id="ARBA00004613"/>
    </source>
</evidence>
<keyword evidence="7" id="KW-0443">Lipid metabolism</keyword>
<accession>A0ABD3UQJ9</accession>
<protein>
    <submittedName>
        <fullName evidence="9">Uncharacterized protein</fullName>
    </submittedName>
</protein>
<dbReference type="InterPro" id="IPR001087">
    <property type="entry name" value="GDSL"/>
</dbReference>
<comment type="subcellular location">
    <subcellularLocation>
        <location evidence="1">Secreted</location>
    </subcellularLocation>
</comment>
<proteinExistence type="inferred from homology"/>
<evidence type="ECO:0000256" key="8">
    <source>
        <dbReference type="SAM" id="SignalP"/>
    </source>
</evidence>
<keyword evidence="10" id="KW-1185">Reference proteome</keyword>
<evidence type="ECO:0000256" key="3">
    <source>
        <dbReference type="ARBA" id="ARBA00022525"/>
    </source>
</evidence>